<dbReference type="SUPFAM" id="SSF56112">
    <property type="entry name" value="Protein kinase-like (PK-like)"/>
    <property type="match status" value="1"/>
</dbReference>
<evidence type="ECO:0000256" key="5">
    <source>
        <dbReference type="ARBA" id="ARBA00022777"/>
    </source>
</evidence>
<reference evidence="14" key="1">
    <citation type="submission" date="2016-10" db="EMBL/GenBank/DDBJ databases">
        <authorList>
            <person name="Varghese N."/>
            <person name="Submissions S."/>
        </authorList>
    </citation>
    <scope>NUCLEOTIDE SEQUENCE [LARGE SCALE GENOMIC DNA]</scope>
    <source>
        <strain evidence="14">CGMCC 4.3568</strain>
    </source>
</reference>
<sequence length="704" mass="73413">MTRTDTSLIGALLDRRYRVDSLLARGGMSAVYRGVDTRLDRPVAIKVMDRQFADDRSFVERFEREARSAARLHHPHVVAVHDQGVDSPGGSEPAPDGEGSSRAFLIMELVDGGTLRDLMDDQGPLDLHLALSVIEPVLAALSAAHAAGLVHRDVKPENVLIGRSGGTGSGVVKVGDFGLVRAMASAGTTSSSVILGTVAYLSPEQVTTGSTGARGDVYSAGILLYEMLTGQAPYTGDTAISVAYRHVNDDVPAPSTVRPGIPPAVDSLVLRATRRDPQSRPADAAAFLAEVNRIRTELGIEPVPVPVPAAAEAQTVTAVPAMPADPEATTVTPAVAPVAIPDAERTVPAFAPVARRPEQPGPRGTMALSRAEAGLPPAEPTAPAQRAQQGGAPPQPPTKNTRSADQPRRSNRWIALWVVVGLLLVGGIGTGIWWFNGGRWVTVPDVAGLQESAAETAIREAQLVPTISRERHNSAPIGTVIRSDPGTGAEVLIDEAVTLVVSAGRPTVPAVEPGTPPEQAEQAIREAQLEPRRDPNADAFSADVPEGTVLSLSPNPGTPANIGDSVTIGLSKGPPPTPVPDVTGQSKDDAFKALTDAGFEPFEAGAEFSEDVPAGSVIRTDPGAGTTGEQRVGVYLSNAVEVPMVLGRSLEDAVKILGEAGLEPDVKGGGEGRGNRRFSFVVDQDPSPGTKVKQGSKVKIRTIP</sequence>
<dbReference type="GO" id="GO:0005524">
    <property type="term" value="F:ATP binding"/>
    <property type="evidence" value="ECO:0007669"/>
    <property type="project" value="UniProtKB-KW"/>
</dbReference>
<dbReference type="SMART" id="SM00220">
    <property type="entry name" value="S_TKc"/>
    <property type="match status" value="1"/>
</dbReference>
<dbReference type="EC" id="2.7.11.1" evidence="1"/>
<evidence type="ECO:0000256" key="4">
    <source>
        <dbReference type="ARBA" id="ARBA00022741"/>
    </source>
</evidence>
<evidence type="ECO:0000313" key="14">
    <source>
        <dbReference type="Proteomes" id="UP000243799"/>
    </source>
</evidence>
<evidence type="ECO:0000256" key="8">
    <source>
        <dbReference type="ARBA" id="ARBA00048679"/>
    </source>
</evidence>
<dbReference type="Gene3D" id="3.30.10.20">
    <property type="match status" value="4"/>
</dbReference>
<feature type="transmembrane region" description="Helical" evidence="10">
    <location>
        <begin position="413"/>
        <end position="435"/>
    </location>
</feature>
<evidence type="ECO:0000256" key="1">
    <source>
        <dbReference type="ARBA" id="ARBA00012513"/>
    </source>
</evidence>
<accession>A0A1I1ALP8</accession>
<keyword evidence="14" id="KW-1185">Reference proteome</keyword>
<dbReference type="Proteomes" id="UP000243799">
    <property type="component" value="Unassembled WGS sequence"/>
</dbReference>
<dbReference type="Gene3D" id="3.30.200.20">
    <property type="entry name" value="Phosphorylase Kinase, domain 1"/>
    <property type="match status" value="1"/>
</dbReference>
<feature type="region of interest" description="Disordered" evidence="9">
    <location>
        <begin position="80"/>
        <end position="99"/>
    </location>
</feature>
<evidence type="ECO:0000256" key="2">
    <source>
        <dbReference type="ARBA" id="ARBA00022527"/>
    </source>
</evidence>
<dbReference type="PROSITE" id="PS51178">
    <property type="entry name" value="PASTA"/>
    <property type="match status" value="4"/>
</dbReference>
<feature type="compositionally biased region" description="Basic and acidic residues" evidence="9">
    <location>
        <begin position="664"/>
        <end position="674"/>
    </location>
</feature>
<feature type="domain" description="PASTA" evidence="12">
    <location>
        <begin position="504"/>
        <end position="572"/>
    </location>
</feature>
<dbReference type="GO" id="GO:0045717">
    <property type="term" value="P:negative regulation of fatty acid biosynthetic process"/>
    <property type="evidence" value="ECO:0007669"/>
    <property type="project" value="UniProtKB-ARBA"/>
</dbReference>
<dbReference type="AlphaFoldDB" id="A0A1I1ALP8"/>
<keyword evidence="10" id="KW-1133">Transmembrane helix</keyword>
<feature type="compositionally biased region" description="Low complexity" evidence="9">
    <location>
        <begin position="381"/>
        <end position="392"/>
    </location>
</feature>
<dbReference type="FunFam" id="3.30.200.20:FF:000035">
    <property type="entry name" value="Serine/threonine protein kinase Stk1"/>
    <property type="match status" value="1"/>
</dbReference>
<keyword evidence="4" id="KW-0547">Nucleotide-binding</keyword>
<dbReference type="InterPro" id="IPR011009">
    <property type="entry name" value="Kinase-like_dom_sf"/>
</dbReference>
<dbReference type="FunFam" id="1.10.510.10:FF:000021">
    <property type="entry name" value="Serine/threonine protein kinase"/>
    <property type="match status" value="1"/>
</dbReference>
<gene>
    <name evidence="13" type="ORF">SAMN05216266_109147</name>
</gene>
<dbReference type="CDD" id="cd14014">
    <property type="entry name" value="STKc_PknB_like"/>
    <property type="match status" value="1"/>
</dbReference>
<dbReference type="SMART" id="SM00740">
    <property type="entry name" value="PASTA"/>
    <property type="match status" value="4"/>
</dbReference>
<dbReference type="GO" id="GO:0004674">
    <property type="term" value="F:protein serine/threonine kinase activity"/>
    <property type="evidence" value="ECO:0007669"/>
    <property type="project" value="UniProtKB-KW"/>
</dbReference>
<evidence type="ECO:0000259" key="12">
    <source>
        <dbReference type="PROSITE" id="PS51178"/>
    </source>
</evidence>
<keyword evidence="5 13" id="KW-0418">Kinase</keyword>
<dbReference type="RefSeq" id="WP_091674146.1">
    <property type="nucleotide sequence ID" value="NZ_FOKG01000009.1"/>
</dbReference>
<dbReference type="Gene3D" id="1.10.510.10">
    <property type="entry name" value="Transferase(Phosphotransferase) domain 1"/>
    <property type="match status" value="1"/>
</dbReference>
<evidence type="ECO:0000313" key="13">
    <source>
        <dbReference type="EMBL" id="SFB37253.1"/>
    </source>
</evidence>
<comment type="catalytic activity">
    <reaction evidence="7">
        <text>L-threonyl-[protein] + ATP = O-phospho-L-threonyl-[protein] + ADP + H(+)</text>
        <dbReference type="Rhea" id="RHEA:46608"/>
        <dbReference type="Rhea" id="RHEA-COMP:11060"/>
        <dbReference type="Rhea" id="RHEA-COMP:11605"/>
        <dbReference type="ChEBI" id="CHEBI:15378"/>
        <dbReference type="ChEBI" id="CHEBI:30013"/>
        <dbReference type="ChEBI" id="CHEBI:30616"/>
        <dbReference type="ChEBI" id="CHEBI:61977"/>
        <dbReference type="ChEBI" id="CHEBI:456216"/>
        <dbReference type="EC" id="2.7.11.1"/>
    </reaction>
</comment>
<dbReference type="Pfam" id="PF00069">
    <property type="entry name" value="Pkinase"/>
    <property type="match status" value="1"/>
</dbReference>
<proteinExistence type="predicted"/>
<dbReference type="SUPFAM" id="SSF54184">
    <property type="entry name" value="Penicillin-binding protein 2x (pbp-2x), c-terminal domain"/>
    <property type="match status" value="1"/>
</dbReference>
<dbReference type="CDD" id="cd06577">
    <property type="entry name" value="PASTA_pknB"/>
    <property type="match status" value="4"/>
</dbReference>
<evidence type="ECO:0000259" key="11">
    <source>
        <dbReference type="PROSITE" id="PS50011"/>
    </source>
</evidence>
<feature type="domain" description="PASTA" evidence="12">
    <location>
        <begin position="437"/>
        <end position="503"/>
    </location>
</feature>
<organism evidence="13 14">
    <name type="scientific">Amycolatopsis marina</name>
    <dbReference type="NCBI Taxonomy" id="490629"/>
    <lineage>
        <taxon>Bacteria</taxon>
        <taxon>Bacillati</taxon>
        <taxon>Actinomycetota</taxon>
        <taxon>Actinomycetes</taxon>
        <taxon>Pseudonocardiales</taxon>
        <taxon>Pseudonocardiaceae</taxon>
        <taxon>Amycolatopsis</taxon>
    </lineage>
</organism>
<feature type="region of interest" description="Disordered" evidence="9">
    <location>
        <begin position="373"/>
        <end position="407"/>
    </location>
</feature>
<feature type="region of interest" description="Disordered" evidence="9">
    <location>
        <begin position="662"/>
        <end position="704"/>
    </location>
</feature>
<dbReference type="OrthoDB" id="9762169at2"/>
<keyword evidence="10" id="KW-0812">Transmembrane</keyword>
<feature type="domain" description="PASTA" evidence="12">
    <location>
        <begin position="573"/>
        <end position="638"/>
    </location>
</feature>
<dbReference type="InterPro" id="IPR005543">
    <property type="entry name" value="PASTA_dom"/>
</dbReference>
<evidence type="ECO:0000256" key="10">
    <source>
        <dbReference type="SAM" id="Phobius"/>
    </source>
</evidence>
<feature type="domain" description="PASTA" evidence="12">
    <location>
        <begin position="639"/>
        <end position="704"/>
    </location>
</feature>
<feature type="compositionally biased region" description="Basic residues" evidence="9">
    <location>
        <begin position="694"/>
        <end position="704"/>
    </location>
</feature>
<keyword evidence="2 13" id="KW-0723">Serine/threonine-protein kinase</keyword>
<dbReference type="STRING" id="490629.SAMN05216266_109147"/>
<dbReference type="PROSITE" id="PS00108">
    <property type="entry name" value="PROTEIN_KINASE_ST"/>
    <property type="match status" value="1"/>
</dbReference>
<evidence type="ECO:0000256" key="3">
    <source>
        <dbReference type="ARBA" id="ARBA00022679"/>
    </source>
</evidence>
<dbReference type="PANTHER" id="PTHR43289">
    <property type="entry name" value="MITOGEN-ACTIVATED PROTEIN KINASE KINASE KINASE 20-RELATED"/>
    <property type="match status" value="1"/>
</dbReference>
<evidence type="ECO:0000256" key="7">
    <source>
        <dbReference type="ARBA" id="ARBA00047899"/>
    </source>
</evidence>
<dbReference type="Pfam" id="PF03793">
    <property type="entry name" value="PASTA"/>
    <property type="match status" value="4"/>
</dbReference>
<dbReference type="InterPro" id="IPR008271">
    <property type="entry name" value="Ser/Thr_kinase_AS"/>
</dbReference>
<dbReference type="PROSITE" id="PS50011">
    <property type="entry name" value="PROTEIN_KINASE_DOM"/>
    <property type="match status" value="1"/>
</dbReference>
<protein>
    <recommendedName>
        <fullName evidence="1">non-specific serine/threonine protein kinase</fullName>
        <ecNumber evidence="1">2.7.11.1</ecNumber>
    </recommendedName>
</protein>
<comment type="catalytic activity">
    <reaction evidence="8">
        <text>L-seryl-[protein] + ATP = O-phospho-L-seryl-[protein] + ADP + H(+)</text>
        <dbReference type="Rhea" id="RHEA:17989"/>
        <dbReference type="Rhea" id="RHEA-COMP:9863"/>
        <dbReference type="Rhea" id="RHEA-COMP:11604"/>
        <dbReference type="ChEBI" id="CHEBI:15378"/>
        <dbReference type="ChEBI" id="CHEBI:29999"/>
        <dbReference type="ChEBI" id="CHEBI:30616"/>
        <dbReference type="ChEBI" id="CHEBI:83421"/>
        <dbReference type="ChEBI" id="CHEBI:456216"/>
        <dbReference type="EC" id="2.7.11.1"/>
    </reaction>
</comment>
<keyword evidence="6" id="KW-0067">ATP-binding</keyword>
<keyword evidence="10" id="KW-0472">Membrane</keyword>
<evidence type="ECO:0000256" key="9">
    <source>
        <dbReference type="SAM" id="MobiDB-lite"/>
    </source>
</evidence>
<feature type="domain" description="Protein kinase" evidence="11">
    <location>
        <begin position="17"/>
        <end position="298"/>
    </location>
</feature>
<dbReference type="EMBL" id="FOKG01000009">
    <property type="protein sequence ID" value="SFB37253.1"/>
    <property type="molecule type" value="Genomic_DNA"/>
</dbReference>
<evidence type="ECO:0000256" key="6">
    <source>
        <dbReference type="ARBA" id="ARBA00022840"/>
    </source>
</evidence>
<dbReference type="InterPro" id="IPR000719">
    <property type="entry name" value="Prot_kinase_dom"/>
</dbReference>
<dbReference type="PANTHER" id="PTHR43289:SF34">
    <property type="entry name" value="SERINE_THREONINE-PROTEIN KINASE YBDM-RELATED"/>
    <property type="match status" value="1"/>
</dbReference>
<name>A0A1I1ALP8_9PSEU</name>
<keyword evidence="3" id="KW-0808">Transferase</keyword>